<dbReference type="PANTHER" id="PTHR42905:SF5">
    <property type="entry name" value="CARBOXYVINYL-CARBOXYPHOSPHONATE PHOSPHORYLMUTASE, CHLOROPLASTIC"/>
    <property type="match status" value="1"/>
</dbReference>
<dbReference type="PROSITE" id="PS00161">
    <property type="entry name" value="ISOCITRATE_LYASE"/>
    <property type="match status" value="1"/>
</dbReference>
<evidence type="ECO:0000256" key="2">
    <source>
        <dbReference type="ARBA" id="ARBA00001946"/>
    </source>
</evidence>
<comment type="function">
    <text evidence="9">Catalyzes the thermodynamically favored C-C bond cleavage of (2R,3S)-2-methylisocitrate to yield pyruvate and succinate.</text>
</comment>
<protein>
    <recommendedName>
        <fullName evidence="9">Methylisocitrate lyase</fullName>
        <ecNumber evidence="9">4.1.3.30</ecNumber>
    </recommendedName>
</protein>
<dbReference type="Proteomes" id="UP000818603">
    <property type="component" value="Unassembled WGS sequence"/>
</dbReference>
<evidence type="ECO:0000256" key="9">
    <source>
        <dbReference type="RuleBase" id="RU361121"/>
    </source>
</evidence>
<dbReference type="Proteomes" id="UP000621856">
    <property type="component" value="Unassembled WGS sequence"/>
</dbReference>
<evidence type="ECO:0000313" key="10">
    <source>
        <dbReference type="EMBL" id="GGI01088.1"/>
    </source>
</evidence>
<evidence type="ECO:0000313" key="11">
    <source>
        <dbReference type="EMBL" id="NHK29337.1"/>
    </source>
</evidence>
<dbReference type="CDD" id="cd00377">
    <property type="entry name" value="ICL_PEPM"/>
    <property type="match status" value="1"/>
</dbReference>
<dbReference type="EMBL" id="BMGZ01000004">
    <property type="protein sequence ID" value="GGI01088.1"/>
    <property type="molecule type" value="Genomic_DNA"/>
</dbReference>
<comment type="caution">
    <text evidence="10">The sequence shown here is derived from an EMBL/GenBank/DDBJ whole genome shotgun (WGS) entry which is preliminary data.</text>
</comment>
<organism evidence="10 12">
    <name type="scientific">Aquisalinus luteolus</name>
    <dbReference type="NCBI Taxonomy" id="1566827"/>
    <lineage>
        <taxon>Bacteria</taxon>
        <taxon>Pseudomonadati</taxon>
        <taxon>Pseudomonadota</taxon>
        <taxon>Alphaproteobacteria</taxon>
        <taxon>Parvularculales</taxon>
        <taxon>Parvularculaceae</taxon>
        <taxon>Aquisalinus</taxon>
    </lineage>
</organism>
<name>A0A8J3A4B2_9PROT</name>
<dbReference type="EMBL" id="VCJR02000004">
    <property type="protein sequence ID" value="NHK29337.1"/>
    <property type="molecule type" value="Genomic_DNA"/>
</dbReference>
<dbReference type="GO" id="GO:0046872">
    <property type="term" value="F:metal ion binding"/>
    <property type="evidence" value="ECO:0007669"/>
    <property type="project" value="UniProtKB-KW"/>
</dbReference>
<comment type="cofactor">
    <cofactor evidence="2">
        <name>Mg(2+)</name>
        <dbReference type="ChEBI" id="CHEBI:18420"/>
    </cofactor>
</comment>
<dbReference type="InterPro" id="IPR040442">
    <property type="entry name" value="Pyrv_kinase-like_dom_sf"/>
</dbReference>
<evidence type="ECO:0000256" key="6">
    <source>
        <dbReference type="ARBA" id="ARBA00023239"/>
    </source>
</evidence>
<dbReference type="EC" id="4.1.3.30" evidence="9"/>
<gene>
    <name evidence="10" type="primary">prpB</name>
    <name evidence="11" type="ORF">FF098_015575</name>
    <name evidence="10" type="ORF">GCM10011355_30900</name>
</gene>
<keyword evidence="5" id="KW-0460">Magnesium</keyword>
<dbReference type="SUPFAM" id="SSF51621">
    <property type="entry name" value="Phosphoenolpyruvate/pyruvate domain"/>
    <property type="match status" value="1"/>
</dbReference>
<keyword evidence="6 9" id="KW-0456">Lyase</keyword>
<comment type="function">
    <text evidence="8">Involved in the catabolism of short chain fatty acids (SCFA) via the 2-methylcitrate cycle I (propionate degradation route). Catalyzes the thermodynamically favored C-C bond cleavage of (2R,3S)-2-methylisocitrate to yield pyruvate and succinate via an alpha-carboxy-carbanion intermediate.</text>
</comment>
<dbReference type="NCBIfam" id="TIGR02317">
    <property type="entry name" value="prpB"/>
    <property type="match status" value="1"/>
</dbReference>
<evidence type="ECO:0000256" key="5">
    <source>
        <dbReference type="ARBA" id="ARBA00022842"/>
    </source>
</evidence>
<dbReference type="RefSeq" id="WP_155142272.1">
    <property type="nucleotide sequence ID" value="NZ_BMGZ01000004.1"/>
</dbReference>
<keyword evidence="13" id="KW-1185">Reference proteome</keyword>
<proteinExistence type="inferred from homology"/>
<evidence type="ECO:0000256" key="8">
    <source>
        <dbReference type="ARBA" id="ARBA00057039"/>
    </source>
</evidence>
<dbReference type="PANTHER" id="PTHR42905">
    <property type="entry name" value="PHOSPHOENOLPYRUVATE CARBOXYLASE"/>
    <property type="match status" value="1"/>
</dbReference>
<dbReference type="UniPathway" id="UPA00946"/>
<dbReference type="FunFam" id="3.20.20.60:FF:000009">
    <property type="entry name" value="2-methylisocitrate lyase"/>
    <property type="match status" value="1"/>
</dbReference>
<reference evidence="10" key="3">
    <citation type="submission" date="2020-09" db="EMBL/GenBank/DDBJ databases">
        <authorList>
            <person name="Sun Q."/>
            <person name="Zhou Y."/>
        </authorList>
    </citation>
    <scope>NUCLEOTIDE SEQUENCE</scope>
    <source>
        <strain evidence="10">CGMCC 1.14984</strain>
    </source>
</reference>
<dbReference type="Gene3D" id="3.20.20.60">
    <property type="entry name" value="Phosphoenolpyruvate-binding domains"/>
    <property type="match status" value="1"/>
</dbReference>
<comment type="pathway">
    <text evidence="9">Organic acid metabolism; propanoate degradation.</text>
</comment>
<sequence>MLFTKKTAEQKRRDFRDQLADGKLHQFPGAFNPLCAQLIERMGFDGVYVSGAVMAADLCLPDIGIANQEEFVTRGKQIARVTDLPAFIDIDTGFGEPMSAARTIRLMEEAGLAGCHIEDQVMPKRCGHLDGKEIVDTHTMVQRVRAAADAKLDPNFVLIARSDARAVEGLEASIDRMKAYVDAGADMIFPEAMKSEKEFEAVREALDVPILANMTEFGKSRLLNKKELEDLGFNVVIYPVTTLRLAMGEVERGLDHILTNGDQNGILDRMQHRKDLYDLLRYEEYNRFDQSLYNFEVGDTPMD</sequence>
<comment type="similarity">
    <text evidence="3 9">Belongs to the isocitrate lyase/PEP mutase superfamily. Methylisocitrate lyase family.</text>
</comment>
<dbReference type="AlphaFoldDB" id="A0A8J3A4B2"/>
<dbReference type="Pfam" id="PF13714">
    <property type="entry name" value="PEP_mutase"/>
    <property type="match status" value="1"/>
</dbReference>
<dbReference type="InterPro" id="IPR039556">
    <property type="entry name" value="ICL/PEPM"/>
</dbReference>
<comment type="catalytic activity">
    <reaction evidence="1 9">
        <text>(2S,3R)-3-hydroxybutane-1,2,3-tricarboxylate = pyruvate + succinate</text>
        <dbReference type="Rhea" id="RHEA:16809"/>
        <dbReference type="ChEBI" id="CHEBI:15361"/>
        <dbReference type="ChEBI" id="CHEBI:30031"/>
        <dbReference type="ChEBI" id="CHEBI:57429"/>
        <dbReference type="EC" id="4.1.3.30"/>
    </reaction>
</comment>
<reference evidence="11 13" key="2">
    <citation type="submission" date="2020-02" db="EMBL/GenBank/DDBJ databases">
        <title>Genome sequence of Parvularcula flava strain NH6-79.</title>
        <authorList>
            <person name="Abdul Karim M.H."/>
            <person name="Lam M.Q."/>
            <person name="Chen S.J."/>
            <person name="Yahya A."/>
            <person name="Shahir S."/>
            <person name="Shamsir M.S."/>
            <person name="Chong C.S."/>
        </authorList>
    </citation>
    <scope>NUCLEOTIDE SEQUENCE [LARGE SCALE GENOMIC DNA]</scope>
    <source>
        <strain evidence="11 13">NH6-79</strain>
    </source>
</reference>
<evidence type="ECO:0000256" key="4">
    <source>
        <dbReference type="ARBA" id="ARBA00022723"/>
    </source>
</evidence>
<dbReference type="InterPro" id="IPR012695">
    <property type="entry name" value="PrpB"/>
</dbReference>
<evidence type="ECO:0000256" key="1">
    <source>
        <dbReference type="ARBA" id="ARBA00001050"/>
    </source>
</evidence>
<keyword evidence="4" id="KW-0479">Metal-binding</keyword>
<evidence type="ECO:0000313" key="12">
    <source>
        <dbReference type="Proteomes" id="UP000621856"/>
    </source>
</evidence>
<accession>A0A8J3A4B2</accession>
<dbReference type="InterPro" id="IPR018523">
    <property type="entry name" value="Isocitrate_lyase_ph_CS"/>
</dbReference>
<dbReference type="InterPro" id="IPR015813">
    <property type="entry name" value="Pyrv/PenolPyrv_kinase-like_dom"/>
</dbReference>
<dbReference type="GO" id="GO:0019629">
    <property type="term" value="P:propionate catabolic process, 2-methylcitrate cycle"/>
    <property type="evidence" value="ECO:0007669"/>
    <property type="project" value="InterPro"/>
</dbReference>
<evidence type="ECO:0000313" key="13">
    <source>
        <dbReference type="Proteomes" id="UP000818603"/>
    </source>
</evidence>
<evidence type="ECO:0000256" key="3">
    <source>
        <dbReference type="ARBA" id="ARBA00009282"/>
    </source>
</evidence>
<comment type="subunit">
    <text evidence="7">Homotetramer; dimer of dimers.</text>
</comment>
<reference evidence="10" key="1">
    <citation type="journal article" date="2014" name="Int. J. Syst. Evol. Microbiol.">
        <title>Complete genome sequence of Corynebacterium casei LMG S-19264T (=DSM 44701T), isolated from a smear-ripened cheese.</title>
        <authorList>
            <consortium name="US DOE Joint Genome Institute (JGI-PGF)"/>
            <person name="Walter F."/>
            <person name="Albersmeier A."/>
            <person name="Kalinowski J."/>
            <person name="Ruckert C."/>
        </authorList>
    </citation>
    <scope>NUCLEOTIDE SEQUENCE</scope>
    <source>
        <strain evidence="10">CGMCC 1.14984</strain>
    </source>
</reference>
<evidence type="ECO:0000256" key="7">
    <source>
        <dbReference type="ARBA" id="ARBA00044762"/>
    </source>
</evidence>
<dbReference type="GO" id="GO:0046421">
    <property type="term" value="F:methylisocitrate lyase activity"/>
    <property type="evidence" value="ECO:0007669"/>
    <property type="project" value="UniProtKB-EC"/>
</dbReference>